<dbReference type="SUPFAM" id="SSF55073">
    <property type="entry name" value="Nucleotide cyclase"/>
    <property type="match status" value="1"/>
</dbReference>
<dbReference type="NCBIfam" id="TIGR00254">
    <property type="entry name" value="GGDEF"/>
    <property type="match status" value="1"/>
</dbReference>
<dbReference type="InterPro" id="IPR000160">
    <property type="entry name" value="GGDEF_dom"/>
</dbReference>
<evidence type="ECO:0000313" key="4">
    <source>
        <dbReference type="Proteomes" id="UP000198773"/>
    </source>
</evidence>
<dbReference type="Gene3D" id="3.30.70.270">
    <property type="match status" value="1"/>
</dbReference>
<dbReference type="SUPFAM" id="SSF141868">
    <property type="entry name" value="EAL domain-like"/>
    <property type="match status" value="1"/>
</dbReference>
<dbReference type="InterPro" id="IPR003018">
    <property type="entry name" value="GAF"/>
</dbReference>
<dbReference type="PROSITE" id="PS50883">
    <property type="entry name" value="EAL"/>
    <property type="match status" value="1"/>
</dbReference>
<dbReference type="InterPro" id="IPR001633">
    <property type="entry name" value="EAL_dom"/>
</dbReference>
<dbReference type="Proteomes" id="UP000198773">
    <property type="component" value="Unassembled WGS sequence"/>
</dbReference>
<dbReference type="Pfam" id="PF00563">
    <property type="entry name" value="EAL"/>
    <property type="match status" value="1"/>
</dbReference>
<evidence type="ECO:0000259" key="2">
    <source>
        <dbReference type="PROSITE" id="PS50887"/>
    </source>
</evidence>
<feature type="domain" description="EAL" evidence="1">
    <location>
        <begin position="341"/>
        <end position="594"/>
    </location>
</feature>
<dbReference type="STRING" id="152573.SAMN04488051_10820"/>
<dbReference type="SMART" id="SM00052">
    <property type="entry name" value="EAL"/>
    <property type="match status" value="1"/>
</dbReference>
<dbReference type="SMART" id="SM00065">
    <property type="entry name" value="GAF"/>
    <property type="match status" value="1"/>
</dbReference>
<dbReference type="SMART" id="SM00267">
    <property type="entry name" value="GGDEF"/>
    <property type="match status" value="1"/>
</dbReference>
<dbReference type="SUPFAM" id="SSF55781">
    <property type="entry name" value="GAF domain-like"/>
    <property type="match status" value="1"/>
</dbReference>
<dbReference type="InterPro" id="IPR029016">
    <property type="entry name" value="GAF-like_dom_sf"/>
</dbReference>
<dbReference type="InterPro" id="IPR052155">
    <property type="entry name" value="Biofilm_reg_signaling"/>
</dbReference>
<accession>A0A1H4EV52</accession>
<dbReference type="PROSITE" id="PS50887">
    <property type="entry name" value="GGDEF"/>
    <property type="match status" value="1"/>
</dbReference>
<protein>
    <submittedName>
        <fullName evidence="3">Diguanylate cyclase (GGDEF) domain-containing protein</fullName>
    </submittedName>
</protein>
<dbReference type="CDD" id="cd01948">
    <property type="entry name" value="EAL"/>
    <property type="match status" value="1"/>
</dbReference>
<feature type="domain" description="GGDEF" evidence="2">
    <location>
        <begin position="194"/>
        <end position="332"/>
    </location>
</feature>
<dbReference type="Pfam" id="PF01590">
    <property type="entry name" value="GAF"/>
    <property type="match status" value="1"/>
</dbReference>
<dbReference type="InterPro" id="IPR035919">
    <property type="entry name" value="EAL_sf"/>
</dbReference>
<dbReference type="Gene3D" id="3.20.20.450">
    <property type="entry name" value="EAL domain"/>
    <property type="match status" value="1"/>
</dbReference>
<dbReference type="PANTHER" id="PTHR44757">
    <property type="entry name" value="DIGUANYLATE CYCLASE DGCP"/>
    <property type="match status" value="1"/>
</dbReference>
<organism evidence="3 4">
    <name type="scientific">Alkalimonas amylolytica</name>
    <dbReference type="NCBI Taxonomy" id="152573"/>
    <lineage>
        <taxon>Bacteria</taxon>
        <taxon>Pseudomonadati</taxon>
        <taxon>Pseudomonadota</taxon>
        <taxon>Gammaproteobacteria</taxon>
        <taxon>Alkalimonas</taxon>
    </lineage>
</organism>
<evidence type="ECO:0000259" key="1">
    <source>
        <dbReference type="PROSITE" id="PS50883"/>
    </source>
</evidence>
<dbReference type="CDD" id="cd01949">
    <property type="entry name" value="GGDEF"/>
    <property type="match status" value="1"/>
</dbReference>
<gene>
    <name evidence="3" type="ORF">SAMN04488051_10820</name>
</gene>
<dbReference type="InterPro" id="IPR029787">
    <property type="entry name" value="Nucleotide_cyclase"/>
</dbReference>
<dbReference type="AlphaFoldDB" id="A0A1H4EV52"/>
<dbReference type="Gene3D" id="3.30.450.40">
    <property type="match status" value="1"/>
</dbReference>
<proteinExistence type="predicted"/>
<dbReference type="InterPro" id="IPR043128">
    <property type="entry name" value="Rev_trsase/Diguanyl_cyclase"/>
</dbReference>
<keyword evidence="4" id="KW-1185">Reference proteome</keyword>
<dbReference type="PANTHER" id="PTHR44757:SF2">
    <property type="entry name" value="BIOFILM ARCHITECTURE MAINTENANCE PROTEIN MBAA"/>
    <property type="match status" value="1"/>
</dbReference>
<sequence length="609" mass="67848">MTGASTAYLDDAIEQALSGIGEFFEADRSYLFSFSPDYQFAKNTHEWCAIGVSSQKAQLQQLDTELLASWMQPLKEGTTIAISDVSSLPAQSAERLLLELQHIRSVIMLPLISSGNLLGMFGLDIVRTDNVWWDETIAALELIAGNIAGGLIRQAVETKAERLAFYDELTSLPNRRLLLELLQQALANSARSGRFGALLLVDLDNFKSLNESQGHQQGDQYLQMVAQIIRHKLRDSDVMARTGGDEFAVVLSDLGSTSQDAAMHARKLADQLLSSINCPIPLNEHRYQASVSVGISLFHGDKTPVDELLKQVEMAMYRAKAAGRNSVEFFDTRMQILAEQRGQLAQDLHQATRQQQFHLVYQPIIRQKKLCGVEALIRWHHPQQGFISPGIFIPFAEQSGLIVPIGDWVIKQACTQLVRWQKIKHLRHLSCSVNISALQFAQDNFVEKMIQCLLDTGVSPERLKLELTEGMLIDDVENIRTKMGKLQTLGVTFSLDDFGTGYSSLSYLHRFPLSQLKIDQQFIRNLDTNPQNKAITKAILALAASLELEVVAEGVETQAELAQLRALGCESFQGFLFSKPLSSDAIESFEPETLAKLFDLQIARQKNGS</sequence>
<dbReference type="EMBL" id="FNRM01000008">
    <property type="protein sequence ID" value="SEA88889.1"/>
    <property type="molecule type" value="Genomic_DNA"/>
</dbReference>
<reference evidence="3 4" key="1">
    <citation type="submission" date="2016-10" db="EMBL/GenBank/DDBJ databases">
        <authorList>
            <person name="de Groot N.N."/>
        </authorList>
    </citation>
    <scope>NUCLEOTIDE SEQUENCE [LARGE SCALE GENOMIC DNA]</scope>
    <source>
        <strain evidence="3 4">CGMCC 1.3430</strain>
    </source>
</reference>
<dbReference type="Pfam" id="PF00990">
    <property type="entry name" value="GGDEF"/>
    <property type="match status" value="1"/>
</dbReference>
<evidence type="ECO:0000313" key="3">
    <source>
        <dbReference type="EMBL" id="SEA88889.1"/>
    </source>
</evidence>
<name>A0A1H4EV52_ALKAM</name>